<evidence type="ECO:0000313" key="2">
    <source>
        <dbReference type="EMBL" id="HIT50208.1"/>
    </source>
</evidence>
<dbReference type="AlphaFoldDB" id="A0A9D1KJU2"/>
<evidence type="ECO:0000256" key="1">
    <source>
        <dbReference type="SAM" id="MobiDB-lite"/>
    </source>
</evidence>
<accession>A0A9D1KJU2</accession>
<name>A0A9D1KJU2_9MOLU</name>
<comment type="caution">
    <text evidence="2">The sequence shown here is derived from an EMBL/GenBank/DDBJ whole genome shotgun (WGS) entry which is preliminary data.</text>
</comment>
<dbReference type="Proteomes" id="UP000886758">
    <property type="component" value="Unassembled WGS sequence"/>
</dbReference>
<reference evidence="2" key="2">
    <citation type="journal article" date="2021" name="PeerJ">
        <title>Extensive microbial diversity within the chicken gut microbiome revealed by metagenomics and culture.</title>
        <authorList>
            <person name="Gilroy R."/>
            <person name="Ravi A."/>
            <person name="Getino M."/>
            <person name="Pursley I."/>
            <person name="Horton D.L."/>
            <person name="Alikhan N.F."/>
            <person name="Baker D."/>
            <person name="Gharbi K."/>
            <person name="Hall N."/>
            <person name="Watson M."/>
            <person name="Adriaenssens E.M."/>
            <person name="Foster-Nyarko E."/>
            <person name="Jarju S."/>
            <person name="Secka A."/>
            <person name="Antonio M."/>
            <person name="Oren A."/>
            <person name="Chaudhuri R.R."/>
            <person name="La Ragione R."/>
            <person name="Hildebrand F."/>
            <person name="Pallen M.J."/>
        </authorList>
    </citation>
    <scope>NUCLEOTIDE SEQUENCE</scope>
    <source>
        <strain evidence="2">ChiW17-6978</strain>
    </source>
</reference>
<sequence>MIFSQDKKSVTIADSVFSTEEAVTRLAALSAKQIKSFFAQIKPLPRRIHCLALVSVLNERIKTLNSFSLSKDAFTKLQQYSQYTEYLLQTLFVKIAQEGDFLKYRRCFWRLVLENASLIGLLDGQLAYLLQEESQEMESFEIYSMAIASVSLDFEAEFDGQPVSSLPTTLKMLYSAEEIHELSEKYGITLPRRLKKETYLEIIKQMLVQKRRWTKTTEEQLNNLTVAQLDVFCMEQKLNLCASLKKEALMELFLFYLKQQQMDHLKPFSLWTDDITPLVFEVDLQKIAPFGRGEPQPIIHYEENMQPETDSVDFVSGNEPAEEITEASNETALSEETESEADESNKVDAEEIALSEETESEVDESNKVDAEEIALPEETGSETDESNKVDDEEIALPEETGSETDESNKV</sequence>
<proteinExistence type="predicted"/>
<feature type="non-terminal residue" evidence="2">
    <location>
        <position position="410"/>
    </location>
</feature>
<feature type="compositionally biased region" description="Acidic residues" evidence="1">
    <location>
        <begin position="333"/>
        <end position="342"/>
    </location>
</feature>
<gene>
    <name evidence="2" type="ORF">IAD46_04195</name>
</gene>
<organism evidence="2 3">
    <name type="scientific">Candidatus Pelethenecus faecipullorum</name>
    <dbReference type="NCBI Taxonomy" id="2840900"/>
    <lineage>
        <taxon>Bacteria</taxon>
        <taxon>Bacillati</taxon>
        <taxon>Mycoplasmatota</taxon>
        <taxon>Mollicutes</taxon>
        <taxon>Candidatus Pelethenecus</taxon>
    </lineage>
</organism>
<reference evidence="2" key="1">
    <citation type="submission" date="2020-10" db="EMBL/GenBank/DDBJ databases">
        <authorList>
            <person name="Gilroy R."/>
        </authorList>
    </citation>
    <scope>NUCLEOTIDE SEQUENCE</scope>
    <source>
        <strain evidence="2">ChiW17-6978</strain>
    </source>
</reference>
<feature type="compositionally biased region" description="Acidic residues" evidence="1">
    <location>
        <begin position="371"/>
        <end position="410"/>
    </location>
</feature>
<protein>
    <submittedName>
        <fullName evidence="2">Uncharacterized protein</fullName>
    </submittedName>
</protein>
<feature type="region of interest" description="Disordered" evidence="1">
    <location>
        <begin position="320"/>
        <end position="410"/>
    </location>
</feature>
<evidence type="ECO:0000313" key="3">
    <source>
        <dbReference type="Proteomes" id="UP000886758"/>
    </source>
</evidence>
<dbReference type="EMBL" id="DVLF01000127">
    <property type="protein sequence ID" value="HIT50208.1"/>
    <property type="molecule type" value="Genomic_DNA"/>
</dbReference>
<feature type="compositionally biased region" description="Acidic residues" evidence="1">
    <location>
        <begin position="350"/>
        <end position="363"/>
    </location>
</feature>